<dbReference type="EMBL" id="MLYP01000007">
    <property type="protein sequence ID" value="OIK00133.1"/>
    <property type="molecule type" value="Genomic_DNA"/>
</dbReference>
<proteinExistence type="predicted"/>
<feature type="compositionally biased region" description="Basic and acidic residues" evidence="1">
    <location>
        <begin position="73"/>
        <end position="84"/>
    </location>
</feature>
<accession>A0A1S2Q2X7</accession>
<keyword evidence="3" id="KW-1185">Reference proteome</keyword>
<sequence>MTLGFLGSWGTGSVSSVFLDQPVASGAVRCKPEVDLSRALLSRLTEGAATMTTTPAAMSEWGRAWEGGSPPGAERERLLREWAG</sequence>
<dbReference type="OrthoDB" id="4295943at2"/>
<protein>
    <submittedName>
        <fullName evidence="2">Uncharacterized protein</fullName>
    </submittedName>
</protein>
<comment type="caution">
    <text evidence="2">The sequence shown here is derived from an EMBL/GenBank/DDBJ whole genome shotgun (WGS) entry which is preliminary data.</text>
</comment>
<gene>
    <name evidence="2" type="ORF">BIV24_03725</name>
</gene>
<dbReference type="Proteomes" id="UP000179935">
    <property type="component" value="Unassembled WGS sequence"/>
</dbReference>
<organism evidence="2 3">
    <name type="scientific">Streptomyces colonosanans</name>
    <dbReference type="NCBI Taxonomy" id="1428652"/>
    <lineage>
        <taxon>Bacteria</taxon>
        <taxon>Bacillati</taxon>
        <taxon>Actinomycetota</taxon>
        <taxon>Actinomycetes</taxon>
        <taxon>Kitasatosporales</taxon>
        <taxon>Streptomycetaceae</taxon>
        <taxon>Streptomyces</taxon>
    </lineage>
</organism>
<name>A0A1S2Q2X7_9ACTN</name>
<evidence type="ECO:0000256" key="1">
    <source>
        <dbReference type="SAM" id="MobiDB-lite"/>
    </source>
</evidence>
<dbReference type="AlphaFoldDB" id="A0A1S2Q2X7"/>
<dbReference type="RefSeq" id="WP_071364665.1">
    <property type="nucleotide sequence ID" value="NZ_MLYP01000007.1"/>
</dbReference>
<feature type="region of interest" description="Disordered" evidence="1">
    <location>
        <begin position="51"/>
        <end position="84"/>
    </location>
</feature>
<evidence type="ECO:0000313" key="3">
    <source>
        <dbReference type="Proteomes" id="UP000179935"/>
    </source>
</evidence>
<evidence type="ECO:0000313" key="2">
    <source>
        <dbReference type="EMBL" id="OIK00133.1"/>
    </source>
</evidence>
<reference evidence="2 3" key="1">
    <citation type="submission" date="2016-10" db="EMBL/GenBank/DDBJ databases">
        <title>Genome sequence of Streptomyces sp. MUSC 93.</title>
        <authorList>
            <person name="Lee L.-H."/>
            <person name="Ser H.-L."/>
            <person name="Law J.W.-F."/>
        </authorList>
    </citation>
    <scope>NUCLEOTIDE SEQUENCE [LARGE SCALE GENOMIC DNA]</scope>
    <source>
        <strain evidence="2 3">MUSC 93</strain>
    </source>
</reference>